<dbReference type="GeneID" id="27897685"/>
<sequence>MKVLDTLPTDFCSLPIIVGDEAMYCTASQSQGAEGTFLTDGRGEPNGDRLEEGEQEEEREGEEGREDGEGEGEEEEDLVENIADAILEAAETAWLRFSSSITGQIREVCTSKVRAVCLEVLKRTDDSPLLETAPAGFAYDDDARFLD</sequence>
<keyword evidence="3" id="KW-1185">Reference proteome</keyword>
<evidence type="ECO:0000256" key="1">
    <source>
        <dbReference type="SAM" id="MobiDB-lite"/>
    </source>
</evidence>
<accession>N1QMA8</accession>
<reference evidence="2 3" key="1">
    <citation type="journal article" date="2012" name="PLoS Pathog.">
        <title>Diverse lifestyles and strategies of plant pathogenesis encoded in the genomes of eighteen Dothideomycetes fungi.</title>
        <authorList>
            <person name="Ohm R.A."/>
            <person name="Feau N."/>
            <person name="Henrissat B."/>
            <person name="Schoch C.L."/>
            <person name="Horwitz B.A."/>
            <person name="Barry K.W."/>
            <person name="Condon B.J."/>
            <person name="Copeland A.C."/>
            <person name="Dhillon B."/>
            <person name="Glaser F."/>
            <person name="Hesse C.N."/>
            <person name="Kosti I."/>
            <person name="LaButti K."/>
            <person name="Lindquist E.A."/>
            <person name="Lucas S."/>
            <person name="Salamov A.A."/>
            <person name="Bradshaw R.E."/>
            <person name="Ciuffetti L."/>
            <person name="Hamelin R.C."/>
            <person name="Kema G.H.J."/>
            <person name="Lawrence C."/>
            <person name="Scott J.A."/>
            <person name="Spatafora J.W."/>
            <person name="Turgeon B.G."/>
            <person name="de Wit P.J.G.M."/>
            <person name="Zhong S."/>
            <person name="Goodwin S.B."/>
            <person name="Grigoriev I.V."/>
        </authorList>
    </citation>
    <scope>NUCLEOTIDE SEQUENCE [LARGE SCALE GENOMIC DNA]</scope>
    <source>
        <strain evidence="2 3">SO2202</strain>
    </source>
</reference>
<evidence type="ECO:0000313" key="3">
    <source>
        <dbReference type="Proteomes" id="UP000016931"/>
    </source>
</evidence>
<dbReference type="HOGENOM" id="CLU_1769268_0_0_1"/>
<protein>
    <submittedName>
        <fullName evidence="2">Uncharacterized protein</fullName>
    </submittedName>
</protein>
<dbReference type="AlphaFoldDB" id="N1QMA8"/>
<gene>
    <name evidence="2" type="ORF">SEPMUDRAFT_104698</name>
</gene>
<dbReference type="Proteomes" id="UP000016931">
    <property type="component" value="Unassembled WGS sequence"/>
</dbReference>
<dbReference type="OrthoDB" id="3647450at2759"/>
<dbReference type="RefSeq" id="XP_016765568.1">
    <property type="nucleotide sequence ID" value="XM_016900548.1"/>
</dbReference>
<organism evidence="2 3">
    <name type="scientific">Sphaerulina musiva (strain SO2202)</name>
    <name type="common">Poplar stem canker fungus</name>
    <name type="synonym">Septoria musiva</name>
    <dbReference type="NCBI Taxonomy" id="692275"/>
    <lineage>
        <taxon>Eukaryota</taxon>
        <taxon>Fungi</taxon>
        <taxon>Dikarya</taxon>
        <taxon>Ascomycota</taxon>
        <taxon>Pezizomycotina</taxon>
        <taxon>Dothideomycetes</taxon>
        <taxon>Dothideomycetidae</taxon>
        <taxon>Mycosphaerellales</taxon>
        <taxon>Mycosphaerellaceae</taxon>
        <taxon>Sphaerulina</taxon>
    </lineage>
</organism>
<evidence type="ECO:0000313" key="2">
    <source>
        <dbReference type="EMBL" id="EMF17447.1"/>
    </source>
</evidence>
<dbReference type="EMBL" id="KB456260">
    <property type="protein sequence ID" value="EMF17447.1"/>
    <property type="molecule type" value="Genomic_DNA"/>
</dbReference>
<name>N1QMA8_SPHMS</name>
<feature type="compositionally biased region" description="Acidic residues" evidence="1">
    <location>
        <begin position="53"/>
        <end position="77"/>
    </location>
</feature>
<proteinExistence type="predicted"/>
<feature type="compositionally biased region" description="Basic and acidic residues" evidence="1">
    <location>
        <begin position="41"/>
        <end position="52"/>
    </location>
</feature>
<feature type="region of interest" description="Disordered" evidence="1">
    <location>
        <begin position="29"/>
        <end position="77"/>
    </location>
</feature>